<dbReference type="PROSITE" id="PS51207">
    <property type="entry name" value="PXA"/>
    <property type="match status" value="1"/>
</dbReference>
<feature type="region of interest" description="Disordered" evidence="3">
    <location>
        <begin position="634"/>
        <end position="655"/>
    </location>
</feature>
<dbReference type="SMART" id="SM00313">
    <property type="entry name" value="PXA"/>
    <property type="match status" value="1"/>
</dbReference>
<feature type="compositionally biased region" description="Low complexity" evidence="3">
    <location>
        <begin position="549"/>
        <end position="567"/>
    </location>
</feature>
<evidence type="ECO:0000256" key="3">
    <source>
        <dbReference type="SAM" id="MobiDB-lite"/>
    </source>
</evidence>
<feature type="compositionally biased region" description="Gly residues" evidence="3">
    <location>
        <begin position="45"/>
        <end position="62"/>
    </location>
</feature>
<keyword evidence="2" id="KW-0963">Cytoplasm</keyword>
<dbReference type="GO" id="GO:0045022">
    <property type="term" value="P:early endosome to late endosome transport"/>
    <property type="evidence" value="ECO:0007669"/>
    <property type="project" value="TreeGrafter"/>
</dbReference>
<dbReference type="Proteomes" id="UP001321760">
    <property type="component" value="Unassembled WGS sequence"/>
</dbReference>
<sequence>MATTAAQGAARMSTPRPKAMAPASSASSESISASEPRPSQKQPSGGKGAVSGAPGGGAGAGARLGARTAVSDPLSDRATLFLIRRTLCPQHLDKGKGPAPPIQDILPPLTSRNDVDLQLYALISIVLREFVQNWYNKITPDETLVAVIVQIIAHTTRTLEQRLRKVDLESLLFDELPDILDKHITAYRTAHDPIIHHPLTANPREIYHALCPLPALSPVPCPGDSGSIAAQAENEAAYRQLLVQGVLAILLPTEDLENDCLTALVGQIFSELIIANAVANKLSEPWLIYELLIIISRVVIQKRTAATGSAGKDSPSASRGIFSITALFWTTLQWCFLATSFLRTLVTILLASRSVPFRTSRGRGTGGDVTDQKTKAEPVQAAILSDSETEPVKTPVLAFRLWAAVSNLIEMDVRMPWLHGTLSLLQWIAMTGPGRMADVDGRVDRLLSYGIHRYLLDPAGLPPLLRNVRGALFPNNAPGTPTLVAPSSDAELLALRRRCAKALSALLPNYGGVKNLYFQGRFSSSPAPFFGRTDLSQHGQAAHEGGRTRGAQRSSASASTSAAAPQAVTERSTQLRKQGRGSAAALKGQSLSSAPEAQGTGPGKELRSAPRSGGRQSSLLAPSVDNGAAAALATQRTDADHAGHTDNIDKGSTLVPEHDADEAILQEIERGILDVFGDAYSNKHLVYGMVELILVRTLPELAEKGVTELWSERLSS</sequence>
<reference evidence="5" key="1">
    <citation type="journal article" date="2023" name="Mol. Phylogenet. Evol.">
        <title>Genome-scale phylogeny and comparative genomics of the fungal order Sordariales.</title>
        <authorList>
            <person name="Hensen N."/>
            <person name="Bonometti L."/>
            <person name="Westerberg I."/>
            <person name="Brannstrom I.O."/>
            <person name="Guillou S."/>
            <person name="Cros-Aarteil S."/>
            <person name="Calhoun S."/>
            <person name="Haridas S."/>
            <person name="Kuo A."/>
            <person name="Mondo S."/>
            <person name="Pangilinan J."/>
            <person name="Riley R."/>
            <person name="LaButti K."/>
            <person name="Andreopoulos B."/>
            <person name="Lipzen A."/>
            <person name="Chen C."/>
            <person name="Yan M."/>
            <person name="Daum C."/>
            <person name="Ng V."/>
            <person name="Clum A."/>
            <person name="Steindorff A."/>
            <person name="Ohm R.A."/>
            <person name="Martin F."/>
            <person name="Silar P."/>
            <person name="Natvig D.O."/>
            <person name="Lalanne C."/>
            <person name="Gautier V."/>
            <person name="Ament-Velasquez S.L."/>
            <person name="Kruys A."/>
            <person name="Hutchinson M.I."/>
            <person name="Powell A.J."/>
            <person name="Barry K."/>
            <person name="Miller A.N."/>
            <person name="Grigoriev I.V."/>
            <person name="Debuchy R."/>
            <person name="Gladieux P."/>
            <person name="Hiltunen Thoren M."/>
            <person name="Johannesson H."/>
        </authorList>
    </citation>
    <scope>NUCLEOTIDE SEQUENCE</scope>
    <source>
        <strain evidence="5">PSN243</strain>
    </source>
</reference>
<dbReference type="Pfam" id="PF02194">
    <property type="entry name" value="PXA"/>
    <property type="match status" value="1"/>
</dbReference>
<feature type="compositionally biased region" description="Low complexity" evidence="3">
    <location>
        <begin position="15"/>
        <end position="39"/>
    </location>
</feature>
<evidence type="ECO:0000256" key="2">
    <source>
        <dbReference type="ARBA" id="ARBA00022490"/>
    </source>
</evidence>
<accession>A0AAV9H616</accession>
<dbReference type="GO" id="GO:0005770">
    <property type="term" value="C:late endosome"/>
    <property type="evidence" value="ECO:0007669"/>
    <property type="project" value="TreeGrafter"/>
</dbReference>
<comment type="subcellular location">
    <subcellularLocation>
        <location evidence="1">Cytoplasm</location>
    </subcellularLocation>
</comment>
<evidence type="ECO:0000259" key="4">
    <source>
        <dbReference type="PROSITE" id="PS51207"/>
    </source>
</evidence>
<feature type="region of interest" description="Disordered" evidence="3">
    <location>
        <begin position="529"/>
        <end position="621"/>
    </location>
</feature>
<protein>
    <submittedName>
        <fullName evidence="5">PXA domain protein 1</fullName>
    </submittedName>
</protein>
<dbReference type="PANTHER" id="PTHR22999:SF23">
    <property type="entry name" value="SORTING NEXIN-16"/>
    <property type="match status" value="1"/>
</dbReference>
<comment type="caution">
    <text evidence="5">The sequence shown here is derived from an EMBL/GenBank/DDBJ whole genome shotgun (WGS) entry which is preliminary data.</text>
</comment>
<feature type="domain" description="PXA" evidence="4">
    <location>
        <begin position="112"/>
        <end position="299"/>
    </location>
</feature>
<dbReference type="InterPro" id="IPR051837">
    <property type="entry name" value="SortingNexin/PXDomain-PKLike"/>
</dbReference>
<dbReference type="AlphaFoldDB" id="A0AAV9H616"/>
<dbReference type="PANTHER" id="PTHR22999">
    <property type="entry name" value="PX SERINE/THREONINE KINASE PXK"/>
    <property type="match status" value="1"/>
</dbReference>
<dbReference type="EMBL" id="MU865913">
    <property type="protein sequence ID" value="KAK4456176.1"/>
    <property type="molecule type" value="Genomic_DNA"/>
</dbReference>
<dbReference type="GO" id="GO:0005769">
    <property type="term" value="C:early endosome"/>
    <property type="evidence" value="ECO:0007669"/>
    <property type="project" value="TreeGrafter"/>
</dbReference>
<evidence type="ECO:0000313" key="5">
    <source>
        <dbReference type="EMBL" id="KAK4456176.1"/>
    </source>
</evidence>
<organism evidence="5 6">
    <name type="scientific">Podospora aff. communis PSN243</name>
    <dbReference type="NCBI Taxonomy" id="3040156"/>
    <lineage>
        <taxon>Eukaryota</taxon>
        <taxon>Fungi</taxon>
        <taxon>Dikarya</taxon>
        <taxon>Ascomycota</taxon>
        <taxon>Pezizomycotina</taxon>
        <taxon>Sordariomycetes</taxon>
        <taxon>Sordariomycetidae</taxon>
        <taxon>Sordariales</taxon>
        <taxon>Podosporaceae</taxon>
        <taxon>Podospora</taxon>
    </lineage>
</organism>
<feature type="compositionally biased region" description="Basic and acidic residues" evidence="3">
    <location>
        <begin position="637"/>
        <end position="649"/>
    </location>
</feature>
<gene>
    <name evidence="5" type="ORF">QBC34DRAFT_389169</name>
</gene>
<name>A0AAV9H616_9PEZI</name>
<reference evidence="5" key="2">
    <citation type="submission" date="2023-05" db="EMBL/GenBank/DDBJ databases">
        <authorList>
            <consortium name="Lawrence Berkeley National Laboratory"/>
            <person name="Steindorff A."/>
            <person name="Hensen N."/>
            <person name="Bonometti L."/>
            <person name="Westerberg I."/>
            <person name="Brannstrom I.O."/>
            <person name="Guillou S."/>
            <person name="Cros-Aarteil S."/>
            <person name="Calhoun S."/>
            <person name="Haridas S."/>
            <person name="Kuo A."/>
            <person name="Mondo S."/>
            <person name="Pangilinan J."/>
            <person name="Riley R."/>
            <person name="Labutti K."/>
            <person name="Andreopoulos B."/>
            <person name="Lipzen A."/>
            <person name="Chen C."/>
            <person name="Yanf M."/>
            <person name="Daum C."/>
            <person name="Ng V."/>
            <person name="Clum A."/>
            <person name="Ohm R."/>
            <person name="Martin F."/>
            <person name="Silar P."/>
            <person name="Natvig D."/>
            <person name="Lalanne C."/>
            <person name="Gautier V."/>
            <person name="Ament-Velasquez S.L."/>
            <person name="Kruys A."/>
            <person name="Hutchinson M.I."/>
            <person name="Powell A.J."/>
            <person name="Barry K."/>
            <person name="Miller A.N."/>
            <person name="Grigoriev I.V."/>
            <person name="Debuchy R."/>
            <person name="Gladieux P."/>
            <person name="Thoren M.H."/>
            <person name="Johannesson H."/>
        </authorList>
    </citation>
    <scope>NUCLEOTIDE SEQUENCE</scope>
    <source>
        <strain evidence="5">PSN243</strain>
    </source>
</reference>
<feature type="region of interest" description="Disordered" evidence="3">
    <location>
        <begin position="1"/>
        <end position="64"/>
    </location>
</feature>
<keyword evidence="6" id="KW-1185">Reference proteome</keyword>
<dbReference type="GO" id="GO:0035091">
    <property type="term" value="F:phosphatidylinositol binding"/>
    <property type="evidence" value="ECO:0007669"/>
    <property type="project" value="TreeGrafter"/>
</dbReference>
<proteinExistence type="predicted"/>
<evidence type="ECO:0000313" key="6">
    <source>
        <dbReference type="Proteomes" id="UP001321760"/>
    </source>
</evidence>
<evidence type="ECO:0000256" key="1">
    <source>
        <dbReference type="ARBA" id="ARBA00004496"/>
    </source>
</evidence>
<dbReference type="InterPro" id="IPR003114">
    <property type="entry name" value="Phox_assoc"/>
</dbReference>